<keyword evidence="2" id="KW-1185">Reference proteome</keyword>
<reference evidence="1 2" key="1">
    <citation type="submission" date="2011-04" db="EMBL/GenBank/DDBJ databases">
        <authorList>
            <person name="Harkins D.M."/>
            <person name="Madupu R."/>
            <person name="Durkin A.S."/>
            <person name="Torralba M."/>
            <person name="Methe B."/>
            <person name="Sutton G.G."/>
            <person name="Nelson K.E."/>
        </authorList>
    </citation>
    <scope>NUCLEOTIDE SEQUENCE [LARGE SCALE GENOMIC DNA]</scope>
    <source>
        <strain evidence="1 2">UPII 199-6</strain>
    </source>
</reference>
<name>A0ABN0D0W6_9FIRM</name>
<organism evidence="1 2">
    <name type="scientific">Megasphaera lornae</name>
    <dbReference type="NCBI Taxonomy" id="1000568"/>
    <lineage>
        <taxon>Bacteria</taxon>
        <taxon>Bacillati</taxon>
        <taxon>Bacillota</taxon>
        <taxon>Negativicutes</taxon>
        <taxon>Veillonellales</taxon>
        <taxon>Veillonellaceae</taxon>
        <taxon>Megasphaera</taxon>
    </lineage>
</organism>
<evidence type="ECO:0000313" key="1">
    <source>
        <dbReference type="EMBL" id="EGL39399.1"/>
    </source>
</evidence>
<accession>A0ABN0D0W6</accession>
<evidence type="ECO:0000313" key="2">
    <source>
        <dbReference type="Proteomes" id="UP000004018"/>
    </source>
</evidence>
<sequence length="40" mass="4274">MIRVQGDGRQQVCSVRQKPGRLLLDGLSRCIGCGSADSRG</sequence>
<proteinExistence type="predicted"/>
<dbReference type="Proteomes" id="UP000004018">
    <property type="component" value="Unassembled WGS sequence"/>
</dbReference>
<gene>
    <name evidence="1" type="ORF">HMPREF1039_0877</name>
</gene>
<comment type="caution">
    <text evidence="1">The sequence shown here is derived from an EMBL/GenBank/DDBJ whole genome shotgun (WGS) entry which is preliminary data.</text>
</comment>
<protein>
    <submittedName>
        <fullName evidence="1">Uncharacterized protein</fullName>
    </submittedName>
</protein>
<dbReference type="RefSeq" id="WP_007391565.1">
    <property type="nucleotide sequence ID" value="NZ_AFIJ01000038.1"/>
</dbReference>
<dbReference type="EMBL" id="AFIJ01000038">
    <property type="protein sequence ID" value="EGL39399.1"/>
    <property type="molecule type" value="Genomic_DNA"/>
</dbReference>